<organism evidence="2 3">
    <name type="scientific">Sphingomonas molluscorum</name>
    <dbReference type="NCBI Taxonomy" id="418184"/>
    <lineage>
        <taxon>Bacteria</taxon>
        <taxon>Pseudomonadati</taxon>
        <taxon>Pseudomonadota</taxon>
        <taxon>Alphaproteobacteria</taxon>
        <taxon>Sphingomonadales</taxon>
        <taxon>Sphingomonadaceae</taxon>
        <taxon>Sphingomonas</taxon>
    </lineage>
</organism>
<dbReference type="EMBL" id="JBBGZA010000001">
    <property type="protein sequence ID" value="MEJ5094529.1"/>
    <property type="molecule type" value="Genomic_DNA"/>
</dbReference>
<proteinExistence type="predicted"/>
<evidence type="ECO:0000313" key="2">
    <source>
        <dbReference type="EMBL" id="MEJ5094529.1"/>
    </source>
</evidence>
<keyword evidence="3" id="KW-1185">Reference proteome</keyword>
<feature type="transmembrane region" description="Helical" evidence="1">
    <location>
        <begin position="291"/>
        <end position="315"/>
    </location>
</feature>
<dbReference type="Proteomes" id="UP001380365">
    <property type="component" value="Unassembled WGS sequence"/>
</dbReference>
<comment type="caution">
    <text evidence="2">The sequence shown here is derived from an EMBL/GenBank/DDBJ whole genome shotgun (WGS) entry which is preliminary data.</text>
</comment>
<protein>
    <submittedName>
        <fullName evidence="2">Uncharacterized protein</fullName>
    </submittedName>
</protein>
<name>A0ABU8Q480_9SPHN</name>
<feature type="transmembrane region" description="Helical" evidence="1">
    <location>
        <begin position="392"/>
        <end position="413"/>
    </location>
</feature>
<dbReference type="RefSeq" id="WP_132882755.1">
    <property type="nucleotide sequence ID" value="NZ_JBBGZA010000001.1"/>
</dbReference>
<gene>
    <name evidence="2" type="ORF">WH159_08235</name>
</gene>
<accession>A0ABU8Q480</accession>
<feature type="transmembrane region" description="Helical" evidence="1">
    <location>
        <begin position="169"/>
        <end position="187"/>
    </location>
</feature>
<keyword evidence="1" id="KW-0812">Transmembrane</keyword>
<feature type="transmembrane region" description="Helical" evidence="1">
    <location>
        <begin position="41"/>
        <end position="64"/>
    </location>
</feature>
<feature type="transmembrane region" description="Helical" evidence="1">
    <location>
        <begin position="76"/>
        <end position="98"/>
    </location>
</feature>
<feature type="transmembrane region" description="Helical" evidence="1">
    <location>
        <begin position="253"/>
        <end position="270"/>
    </location>
</feature>
<reference evidence="2 3" key="1">
    <citation type="submission" date="2023-12" db="EMBL/GenBank/DDBJ databases">
        <title>Gut-associated functions are favored during microbiome assembly across C. elegans life.</title>
        <authorList>
            <person name="Zimmermann J."/>
        </authorList>
    </citation>
    <scope>NUCLEOTIDE SEQUENCE [LARGE SCALE GENOMIC DNA]</scope>
    <source>
        <strain evidence="2 3">JUb134</strain>
    </source>
</reference>
<feature type="transmembrane region" description="Helical" evidence="1">
    <location>
        <begin position="135"/>
        <end position="157"/>
    </location>
</feature>
<evidence type="ECO:0000313" key="3">
    <source>
        <dbReference type="Proteomes" id="UP001380365"/>
    </source>
</evidence>
<sequence length="433" mass="44741">MSGRAAGAVASFAIKGLGLAAQAAALVLITQAMGVQGFGSYSLVLSIASIAAQAADFGIGRYQFRLAHRGRATRVLVFWSLGFRLATTALLLPLLLVHGWRAEVSTAALLLGFAANLLFQLAYLNRHLLLLQERVAAAILVETAPALFFCVGVALSLAGAVRVDVEGALLLYLLATFVGFLLSIATARTGASWAKGAAMLARARVRQVAAGLAILLRRSSLVGIETFVATATFNAPILIVASLGNGTATPQVALYQRILGLEVALLSVTVTTRLKRYYDSGSRRTFDLRPALASGVLVFALNAAGLLLLAPVAAMVPQIGELTLVQLALSLRPQLVPLAAVTACVAAYSHCSIAALGGDWLRQRCLSGGIALCVTAVVATILTRAGSAPLAAVLHASLLGQALGIAVLVATVARRGAHIHLPRPFPSIGAPAA</sequence>
<feature type="transmembrane region" description="Helical" evidence="1">
    <location>
        <begin position="208"/>
        <end position="233"/>
    </location>
</feature>
<feature type="transmembrane region" description="Helical" evidence="1">
    <location>
        <begin position="104"/>
        <end position="123"/>
    </location>
</feature>
<evidence type="ECO:0000256" key="1">
    <source>
        <dbReference type="SAM" id="Phobius"/>
    </source>
</evidence>
<feature type="transmembrane region" description="Helical" evidence="1">
    <location>
        <begin position="335"/>
        <end position="358"/>
    </location>
</feature>
<keyword evidence="1" id="KW-0472">Membrane</keyword>
<feature type="transmembrane region" description="Helical" evidence="1">
    <location>
        <begin position="365"/>
        <end position="386"/>
    </location>
</feature>
<keyword evidence="1" id="KW-1133">Transmembrane helix</keyword>